<evidence type="ECO:0000313" key="2">
    <source>
        <dbReference type="EMBL" id="CAH1441197.1"/>
    </source>
</evidence>
<keyword evidence="3" id="KW-1185">Reference proteome</keyword>
<dbReference type="AlphaFoldDB" id="A0AAU9NTN0"/>
<name>A0AAU9NTN0_9ASTR</name>
<gene>
    <name evidence="2" type="ORF">LVIROSA_LOCUS27277</name>
</gene>
<protein>
    <submittedName>
        <fullName evidence="2">Uncharacterized protein</fullName>
    </submittedName>
</protein>
<accession>A0AAU9NTN0</accession>
<evidence type="ECO:0000256" key="1">
    <source>
        <dbReference type="SAM" id="MobiDB-lite"/>
    </source>
</evidence>
<comment type="caution">
    <text evidence="2">The sequence shown here is derived from an EMBL/GenBank/DDBJ whole genome shotgun (WGS) entry which is preliminary data.</text>
</comment>
<proteinExistence type="predicted"/>
<reference evidence="2 3" key="1">
    <citation type="submission" date="2022-01" db="EMBL/GenBank/DDBJ databases">
        <authorList>
            <person name="Xiong W."/>
            <person name="Schranz E."/>
        </authorList>
    </citation>
    <scope>NUCLEOTIDE SEQUENCE [LARGE SCALE GENOMIC DNA]</scope>
</reference>
<evidence type="ECO:0000313" key="3">
    <source>
        <dbReference type="Proteomes" id="UP001157418"/>
    </source>
</evidence>
<feature type="region of interest" description="Disordered" evidence="1">
    <location>
        <begin position="40"/>
        <end position="62"/>
    </location>
</feature>
<dbReference type="EMBL" id="CAKMRJ010005412">
    <property type="protein sequence ID" value="CAH1441197.1"/>
    <property type="molecule type" value="Genomic_DNA"/>
</dbReference>
<organism evidence="2 3">
    <name type="scientific">Lactuca virosa</name>
    <dbReference type="NCBI Taxonomy" id="75947"/>
    <lineage>
        <taxon>Eukaryota</taxon>
        <taxon>Viridiplantae</taxon>
        <taxon>Streptophyta</taxon>
        <taxon>Embryophyta</taxon>
        <taxon>Tracheophyta</taxon>
        <taxon>Spermatophyta</taxon>
        <taxon>Magnoliopsida</taxon>
        <taxon>eudicotyledons</taxon>
        <taxon>Gunneridae</taxon>
        <taxon>Pentapetalae</taxon>
        <taxon>asterids</taxon>
        <taxon>campanulids</taxon>
        <taxon>Asterales</taxon>
        <taxon>Asteraceae</taxon>
        <taxon>Cichorioideae</taxon>
        <taxon>Cichorieae</taxon>
        <taxon>Lactucinae</taxon>
        <taxon>Lactuca</taxon>
    </lineage>
</organism>
<sequence>MSIKIDCLIVLGEQQSDNEKNIDEGDGGKPMLSVVNAMEQEESDAVSGGPLSCGQCVGNRER</sequence>
<dbReference type="Proteomes" id="UP001157418">
    <property type="component" value="Unassembled WGS sequence"/>
</dbReference>